<dbReference type="GO" id="GO:0015627">
    <property type="term" value="C:type II protein secretion system complex"/>
    <property type="evidence" value="ECO:0007669"/>
    <property type="project" value="TreeGrafter"/>
</dbReference>
<accession>A0A255XLB1</accession>
<evidence type="ECO:0000256" key="1">
    <source>
        <dbReference type="RuleBase" id="RU004003"/>
    </source>
</evidence>
<reference evidence="4 5" key="1">
    <citation type="submission" date="2017-07" db="EMBL/GenBank/DDBJ databases">
        <title>Elstera cyanobacteriorum sp. nov., a novel bacterium isolated from cyanobacterial aggregates in a eutrophic lake.</title>
        <authorList>
            <person name="Cai H."/>
        </authorList>
    </citation>
    <scope>NUCLEOTIDE SEQUENCE [LARGE SCALE GENOMIC DNA]</scope>
    <source>
        <strain evidence="4 5">TH019</strain>
    </source>
</reference>
<sequence>MMRLLLCALLTFCTFAAAAAADRDYVLPLGQGRVITLPRDARDVFVGSPDVAEIVANTPRVYYISGAKIGATNAIFIDSAGNQVADIAIRVEADVAGLKTALRQALPDADINVQAAGDKLFLTGNVLSASAASMAERLAKLYVKDEKGLVNLLKVAGGDQILLRVRVAEMRRSVAKQLGIKSLAVEGGNIRLSGGRPANGSFGELSFSINSSAFDALEDEGLVRTLAEPNLTAISGEAANFLAGGEFPVPISRDLQGNSIVEFKPFGVGLNFTPVVISSGRISLKMATEVSSLSEEGAQTVGQLRIPGLSVRRVETMVEMASGSSLIVAGLLRNDAAGNGKVTAVLGASGGAGASTVALELAYARRRMQQPAPLLMDLDWTFGSQDLLTDVPARDTIKPYLLETPELDPALLAKLLHSAQGLRIFAGGAEPEDHRTAAGAGRGAPTIDGGALSGIRHYP</sequence>
<keyword evidence="5" id="KW-1185">Reference proteome</keyword>
<proteinExistence type="inferred from homology"/>
<protein>
    <recommendedName>
        <fullName evidence="3">BON domain-containing protein</fullName>
    </recommendedName>
</protein>
<dbReference type="SUPFAM" id="SSF52540">
    <property type="entry name" value="P-loop containing nucleoside triphosphate hydrolases"/>
    <property type="match status" value="1"/>
</dbReference>
<dbReference type="InterPro" id="IPR050810">
    <property type="entry name" value="Bact_Secretion_Sys_Channel"/>
</dbReference>
<evidence type="ECO:0000256" key="2">
    <source>
        <dbReference type="SAM" id="SignalP"/>
    </source>
</evidence>
<dbReference type="InterPro" id="IPR032789">
    <property type="entry name" value="T2SS-T3SS_pil_N"/>
</dbReference>
<dbReference type="Proteomes" id="UP000216361">
    <property type="component" value="Unassembled WGS sequence"/>
</dbReference>
<dbReference type="Pfam" id="PF04972">
    <property type="entry name" value="BON"/>
    <property type="match status" value="1"/>
</dbReference>
<dbReference type="Gene3D" id="3.40.50.300">
    <property type="entry name" value="P-loop containing nucleotide triphosphate hydrolases"/>
    <property type="match status" value="1"/>
</dbReference>
<dbReference type="InterPro" id="IPR007055">
    <property type="entry name" value="BON_dom"/>
</dbReference>
<comment type="caution">
    <text evidence="4">The sequence shown here is derived from an EMBL/GenBank/DDBJ whole genome shotgun (WGS) entry which is preliminary data.</text>
</comment>
<dbReference type="Pfam" id="PF00263">
    <property type="entry name" value="Secretin"/>
    <property type="match status" value="1"/>
</dbReference>
<feature type="signal peptide" evidence="2">
    <location>
        <begin position="1"/>
        <end position="19"/>
    </location>
</feature>
<evidence type="ECO:0000313" key="5">
    <source>
        <dbReference type="Proteomes" id="UP000216361"/>
    </source>
</evidence>
<gene>
    <name evidence="4" type="ORF">CHR90_12220</name>
</gene>
<dbReference type="PROSITE" id="PS50914">
    <property type="entry name" value="BON"/>
    <property type="match status" value="1"/>
</dbReference>
<evidence type="ECO:0000313" key="4">
    <source>
        <dbReference type="EMBL" id="OYQ17746.1"/>
    </source>
</evidence>
<name>A0A255XLB1_9PROT</name>
<organism evidence="4 5">
    <name type="scientific">Elstera cyanobacteriorum</name>
    <dbReference type="NCBI Taxonomy" id="2022747"/>
    <lineage>
        <taxon>Bacteria</taxon>
        <taxon>Pseudomonadati</taxon>
        <taxon>Pseudomonadota</taxon>
        <taxon>Alphaproteobacteria</taxon>
        <taxon>Rhodospirillales</taxon>
        <taxon>Rhodospirillaceae</taxon>
        <taxon>Elstera</taxon>
    </lineage>
</organism>
<evidence type="ECO:0000259" key="3">
    <source>
        <dbReference type="PROSITE" id="PS50914"/>
    </source>
</evidence>
<dbReference type="InterPro" id="IPR004846">
    <property type="entry name" value="T2SS/T3SS_dom"/>
</dbReference>
<dbReference type="PANTHER" id="PTHR30332:SF17">
    <property type="entry name" value="TYPE IV PILIATION SYSTEM PROTEIN DR_0774-RELATED"/>
    <property type="match status" value="1"/>
</dbReference>
<dbReference type="PANTHER" id="PTHR30332">
    <property type="entry name" value="PROBABLE GENERAL SECRETION PATHWAY PROTEIN D"/>
    <property type="match status" value="1"/>
</dbReference>
<feature type="chain" id="PRO_5012332620" description="BON domain-containing protein" evidence="2">
    <location>
        <begin position="20"/>
        <end position="459"/>
    </location>
</feature>
<dbReference type="Pfam" id="PF13629">
    <property type="entry name" value="T2SS-T3SS_pil_N"/>
    <property type="match status" value="1"/>
</dbReference>
<dbReference type="InterPro" id="IPR027417">
    <property type="entry name" value="P-loop_NTPase"/>
</dbReference>
<keyword evidence="2" id="KW-0732">Signal</keyword>
<comment type="similarity">
    <text evidence="1">Belongs to the bacterial secretin family.</text>
</comment>
<feature type="domain" description="BON" evidence="3">
    <location>
        <begin position="87"/>
        <end position="157"/>
    </location>
</feature>
<dbReference type="GO" id="GO:0009306">
    <property type="term" value="P:protein secretion"/>
    <property type="evidence" value="ECO:0007669"/>
    <property type="project" value="InterPro"/>
</dbReference>
<dbReference type="EMBL" id="NOXS01000033">
    <property type="protein sequence ID" value="OYQ17746.1"/>
    <property type="molecule type" value="Genomic_DNA"/>
</dbReference>
<dbReference type="AlphaFoldDB" id="A0A255XLB1"/>